<name>A0A3B4DUL9_PYGNA</name>
<dbReference type="Proteomes" id="UP001501920">
    <property type="component" value="Chromosome 3"/>
</dbReference>
<reference evidence="2" key="2">
    <citation type="submission" date="2025-08" db="UniProtKB">
        <authorList>
            <consortium name="Ensembl"/>
        </authorList>
    </citation>
    <scope>IDENTIFICATION</scope>
</reference>
<reference evidence="2" key="3">
    <citation type="submission" date="2025-09" db="UniProtKB">
        <authorList>
            <consortium name="Ensembl"/>
        </authorList>
    </citation>
    <scope>IDENTIFICATION</scope>
</reference>
<organism evidence="2 3">
    <name type="scientific">Pygocentrus nattereri</name>
    <name type="common">Red-bellied piranha</name>
    <dbReference type="NCBI Taxonomy" id="42514"/>
    <lineage>
        <taxon>Eukaryota</taxon>
        <taxon>Metazoa</taxon>
        <taxon>Chordata</taxon>
        <taxon>Craniata</taxon>
        <taxon>Vertebrata</taxon>
        <taxon>Euteleostomi</taxon>
        <taxon>Actinopterygii</taxon>
        <taxon>Neopterygii</taxon>
        <taxon>Teleostei</taxon>
        <taxon>Ostariophysi</taxon>
        <taxon>Characiformes</taxon>
        <taxon>Characoidei</taxon>
        <taxon>Pygocentrus</taxon>
    </lineage>
</organism>
<feature type="compositionally biased region" description="Low complexity" evidence="1">
    <location>
        <begin position="98"/>
        <end position="116"/>
    </location>
</feature>
<dbReference type="GeneTree" id="ENSGT00950000182912"/>
<dbReference type="PANTHER" id="PTHR31025">
    <property type="entry name" value="SI:CH211-196P9.1-RELATED"/>
    <property type="match status" value="1"/>
</dbReference>
<dbReference type="PANTHER" id="PTHR31025:SF19">
    <property type="entry name" value="SI:CH73-42K18.1-RELATED"/>
    <property type="match status" value="1"/>
</dbReference>
<reference evidence="2 3" key="1">
    <citation type="submission" date="2020-10" db="EMBL/GenBank/DDBJ databases">
        <title>Pygocentrus nattereri (red-bellied piranha) genome, fPygNat1, primary haplotype.</title>
        <authorList>
            <person name="Myers G."/>
            <person name="Meyer A."/>
            <person name="Karagic N."/>
            <person name="Pippel M."/>
            <person name="Winkler S."/>
            <person name="Tracey A."/>
            <person name="Wood J."/>
            <person name="Formenti G."/>
            <person name="Howe K."/>
            <person name="Fedrigo O."/>
            <person name="Jarvis E.D."/>
        </authorList>
    </citation>
    <scope>NUCLEOTIDE SEQUENCE [LARGE SCALE GENOMIC DNA]</scope>
</reference>
<evidence type="ECO:0000256" key="1">
    <source>
        <dbReference type="SAM" id="MobiDB-lite"/>
    </source>
</evidence>
<evidence type="ECO:0008006" key="4">
    <source>
        <dbReference type="Google" id="ProtNLM"/>
    </source>
</evidence>
<sequence length="452" mass="51881">MVEMLLRVILSPTDIRKLSILIPSSVEELVTILCDKLQIEKGFLIQYEDPDFNYELCNLNDISELPPDKATLRLHWEIVLSAAPSDSDLSNFTLDTASKSSSTHSSTSDSATAFDSEQLSPCTSRSDQWPSQFPIPLFSYDVELRLQKANEDFKKNGTTLNVTRDIKMHVLEKLAEAVFSYKAYPKDCELEKVACALVDKHPCLKAPGSNGGWEGWKLSLKFKMANYRQKLRYAGCPEITVNFRQGSSRPSLKRPQKSELNFLPDHPVGFSEEDLEKERALMEEEVKKKDMSLSVLNSKMEVTFSLRRKEIVVDQPLVSTVKQRWPGLFIEEQVYAEFQRIDCIDLKSTFLTSLDNHTRGFLKMYRAKANQGRGSDLEVLLEKLDSQTTNLTAHRRYTVLRGLPLYMRERPYIYIHIHIYIYIHIYTHAQFNQVMHDMKTSVSQGFLCSTGH</sequence>
<keyword evidence="3" id="KW-1185">Reference proteome</keyword>
<evidence type="ECO:0000313" key="3">
    <source>
        <dbReference type="Proteomes" id="UP001501920"/>
    </source>
</evidence>
<feature type="compositionally biased region" description="Polar residues" evidence="1">
    <location>
        <begin position="117"/>
        <end position="128"/>
    </location>
</feature>
<dbReference type="AlphaFoldDB" id="A0A3B4DUL9"/>
<evidence type="ECO:0000313" key="2">
    <source>
        <dbReference type="Ensembl" id="ENSPNAP00000026781.2"/>
    </source>
</evidence>
<feature type="region of interest" description="Disordered" evidence="1">
    <location>
        <begin position="98"/>
        <end position="128"/>
    </location>
</feature>
<accession>A0A3B4DUL9</accession>
<dbReference type="Ensembl" id="ENSPNAT00000004253.2">
    <property type="protein sequence ID" value="ENSPNAP00000026781.2"/>
    <property type="gene ID" value="ENSPNAG00000012122.2"/>
</dbReference>
<dbReference type="OMA" id="EFQRIDC"/>
<protein>
    <recommendedName>
        <fullName evidence="4">PB1 domain-containing protein</fullName>
    </recommendedName>
</protein>
<proteinExistence type="predicted"/>